<dbReference type="AlphaFoldDB" id="A0A916WJ42"/>
<keyword evidence="3" id="KW-1185">Reference proteome</keyword>
<comment type="caution">
    <text evidence="2">The sequence shown here is derived from an EMBL/GenBank/DDBJ whole genome shotgun (WGS) entry which is preliminary data.</text>
</comment>
<evidence type="ECO:0000313" key="3">
    <source>
        <dbReference type="Proteomes" id="UP000606922"/>
    </source>
</evidence>
<protein>
    <submittedName>
        <fullName evidence="2">Uncharacterized protein</fullName>
    </submittedName>
</protein>
<dbReference type="Proteomes" id="UP000606922">
    <property type="component" value="Unassembled WGS sequence"/>
</dbReference>
<gene>
    <name evidence="2" type="ORF">GCM10010979_17010</name>
</gene>
<accession>A0A916WJ42</accession>
<proteinExistence type="predicted"/>
<sequence length="73" mass="8351">MRDAFTNDARMVFSSREIMRMLQGRCPRLSAVSRKFVKWGKPRGYLQPASEKPATPKRPEGITNELEILTRAA</sequence>
<evidence type="ECO:0000256" key="1">
    <source>
        <dbReference type="SAM" id="MobiDB-lite"/>
    </source>
</evidence>
<reference evidence="2" key="1">
    <citation type="journal article" date="2014" name="Int. J. Syst. Evol. Microbiol.">
        <title>Complete genome sequence of Corynebacterium casei LMG S-19264T (=DSM 44701T), isolated from a smear-ripened cheese.</title>
        <authorList>
            <consortium name="US DOE Joint Genome Institute (JGI-PGF)"/>
            <person name="Walter F."/>
            <person name="Albersmeier A."/>
            <person name="Kalinowski J."/>
            <person name="Ruckert C."/>
        </authorList>
    </citation>
    <scope>NUCLEOTIDE SEQUENCE</scope>
    <source>
        <strain evidence="2">CGMCC 1.12813</strain>
    </source>
</reference>
<organism evidence="2 3">
    <name type="scientific">Conyzicola nivalis</name>
    <dbReference type="NCBI Taxonomy" id="1477021"/>
    <lineage>
        <taxon>Bacteria</taxon>
        <taxon>Bacillati</taxon>
        <taxon>Actinomycetota</taxon>
        <taxon>Actinomycetes</taxon>
        <taxon>Micrococcales</taxon>
        <taxon>Microbacteriaceae</taxon>
        <taxon>Conyzicola</taxon>
    </lineage>
</organism>
<dbReference type="EMBL" id="BMGB01000001">
    <property type="protein sequence ID" value="GGB02985.1"/>
    <property type="molecule type" value="Genomic_DNA"/>
</dbReference>
<evidence type="ECO:0000313" key="2">
    <source>
        <dbReference type="EMBL" id="GGB02985.1"/>
    </source>
</evidence>
<feature type="region of interest" description="Disordered" evidence="1">
    <location>
        <begin position="46"/>
        <end position="73"/>
    </location>
</feature>
<name>A0A916WJ42_9MICO</name>
<reference evidence="2" key="2">
    <citation type="submission" date="2020-09" db="EMBL/GenBank/DDBJ databases">
        <authorList>
            <person name="Sun Q."/>
            <person name="Zhou Y."/>
        </authorList>
    </citation>
    <scope>NUCLEOTIDE SEQUENCE</scope>
    <source>
        <strain evidence="2">CGMCC 1.12813</strain>
    </source>
</reference>